<dbReference type="AlphaFoldDB" id="A0ABD1K6S9"/>
<dbReference type="Pfam" id="PF14932">
    <property type="entry name" value="HAUS-augmin3"/>
    <property type="match status" value="1"/>
</dbReference>
<evidence type="ECO:0000256" key="10">
    <source>
        <dbReference type="SAM" id="Coils"/>
    </source>
</evidence>
<evidence type="ECO:0000256" key="8">
    <source>
        <dbReference type="ARBA" id="ARBA00023212"/>
    </source>
</evidence>
<dbReference type="PANTHER" id="PTHR19378:SF0">
    <property type="entry name" value="HAUS AUGMIN-LIKE COMPLEX SUBUNIT 3"/>
    <property type="match status" value="1"/>
</dbReference>
<evidence type="ECO:0000259" key="12">
    <source>
        <dbReference type="Pfam" id="PF14932"/>
    </source>
</evidence>
<evidence type="ECO:0000256" key="6">
    <source>
        <dbReference type="ARBA" id="ARBA00022776"/>
    </source>
</evidence>
<evidence type="ECO:0000256" key="5">
    <source>
        <dbReference type="ARBA" id="ARBA00022701"/>
    </source>
</evidence>
<keyword evidence="3" id="KW-0963">Cytoplasm</keyword>
<sequence length="599" mass="67354">MNGTRFLEILSRLGYPEALSLNPSDFDSMFDATSENKEFSNFLCGLGPQNVLSEEELQAYSALEKAGKPLLTEQVLDEMELLKNSAEPWEEEDEDKEEDELDRRSVAQLEQDLEELRRRQRVSQKRLQQLQCLRLSRDERASALAQHTHSRSQREEGKAGDGVKAIARENMATNTALQDLREEVDRLQGLTLMNEDEAEVQQQEQMSPEQCARLPAALLSQLPLEPYLQKTQATHQCIVDHYKARSAVLEESQGVGSKVEEVEEEEDDEGAVLHAKKEMGKLQAAHMLIQGQLLQARAEEAGAIATKEWLCQQNHSVIELLAPASDDVPATEKERVWSALLRRTHQLCSAVLWGQTREQGELRRGHAQLQERLLGELLQQKAHLDLLHCGLQLERRDHGRAVGHTSRAAQGLREEAARVAERAMELQRLQDNAPQPDPILSATDPTVKRLLQMLEACEKTEGWFAGVADVSVVASEGQAELRRVGGAESEAVANQLQLVSELEKDTRCLKRWAEPRQSTPAATSHLCPSAQELRQFVQELEQQSGSLYALLQEVAAELSSKRSQLERSATLRAERELYTLFHLDAAALCQTMQNQEKRD</sequence>
<evidence type="ECO:0000313" key="14">
    <source>
        <dbReference type="Proteomes" id="UP001591681"/>
    </source>
</evidence>
<keyword evidence="8" id="KW-0206">Cytoskeleton</keyword>
<dbReference type="PRINTS" id="PR02089">
    <property type="entry name" value="HAUSAUGMINL3"/>
</dbReference>
<proteinExistence type="inferred from homology"/>
<dbReference type="Proteomes" id="UP001591681">
    <property type="component" value="Unassembled WGS sequence"/>
</dbReference>
<organism evidence="13 14">
    <name type="scientific">Coilia grayii</name>
    <name type="common">Gray's grenadier anchovy</name>
    <dbReference type="NCBI Taxonomy" id="363190"/>
    <lineage>
        <taxon>Eukaryota</taxon>
        <taxon>Metazoa</taxon>
        <taxon>Chordata</taxon>
        <taxon>Craniata</taxon>
        <taxon>Vertebrata</taxon>
        <taxon>Euteleostomi</taxon>
        <taxon>Actinopterygii</taxon>
        <taxon>Neopterygii</taxon>
        <taxon>Teleostei</taxon>
        <taxon>Clupei</taxon>
        <taxon>Clupeiformes</taxon>
        <taxon>Clupeoidei</taxon>
        <taxon>Engraulidae</taxon>
        <taxon>Coilinae</taxon>
        <taxon>Coilia</taxon>
    </lineage>
</organism>
<evidence type="ECO:0000256" key="7">
    <source>
        <dbReference type="ARBA" id="ARBA00023054"/>
    </source>
</evidence>
<feature type="region of interest" description="Disordered" evidence="11">
    <location>
        <begin position="84"/>
        <end position="103"/>
    </location>
</feature>
<evidence type="ECO:0000256" key="11">
    <source>
        <dbReference type="SAM" id="MobiDB-lite"/>
    </source>
</evidence>
<feature type="compositionally biased region" description="Acidic residues" evidence="11">
    <location>
        <begin position="88"/>
        <end position="100"/>
    </location>
</feature>
<keyword evidence="9" id="KW-0131">Cell cycle</keyword>
<protein>
    <recommendedName>
        <fullName evidence="12">HAUS augmin-like complex subunit 3 N-terminal domain-containing protein</fullName>
    </recommendedName>
</protein>
<comment type="subcellular location">
    <subcellularLocation>
        <location evidence="1">Cytoplasm</location>
        <location evidence="1">Cytoskeleton</location>
        <location evidence="1">Spindle</location>
    </subcellularLocation>
</comment>
<dbReference type="InterPro" id="IPR026206">
    <property type="entry name" value="HAUS3"/>
</dbReference>
<evidence type="ECO:0000256" key="1">
    <source>
        <dbReference type="ARBA" id="ARBA00004186"/>
    </source>
</evidence>
<keyword evidence="7 10" id="KW-0175">Coiled coil</keyword>
<comment type="similarity">
    <text evidence="2">Belongs to the HAUS3 family.</text>
</comment>
<dbReference type="InterPro" id="IPR032733">
    <property type="entry name" value="HAUS3_N"/>
</dbReference>
<dbReference type="GO" id="GO:0005874">
    <property type="term" value="C:microtubule"/>
    <property type="evidence" value="ECO:0007669"/>
    <property type="project" value="UniProtKB-KW"/>
</dbReference>
<reference evidence="13 14" key="1">
    <citation type="submission" date="2024-09" db="EMBL/GenBank/DDBJ databases">
        <title>A chromosome-level genome assembly of Gray's grenadier anchovy, Coilia grayii.</title>
        <authorList>
            <person name="Fu Z."/>
        </authorList>
    </citation>
    <scope>NUCLEOTIDE SEQUENCE [LARGE SCALE GENOMIC DNA]</scope>
    <source>
        <strain evidence="13">G4</strain>
        <tissue evidence="13">Muscle</tissue>
    </source>
</reference>
<dbReference type="GO" id="GO:0051301">
    <property type="term" value="P:cell division"/>
    <property type="evidence" value="ECO:0007669"/>
    <property type="project" value="UniProtKB-KW"/>
</dbReference>
<evidence type="ECO:0000256" key="4">
    <source>
        <dbReference type="ARBA" id="ARBA00022618"/>
    </source>
</evidence>
<comment type="caution">
    <text evidence="13">The sequence shown here is derived from an EMBL/GenBank/DDBJ whole genome shotgun (WGS) entry which is preliminary data.</text>
</comment>
<evidence type="ECO:0000313" key="13">
    <source>
        <dbReference type="EMBL" id="KAL2094837.1"/>
    </source>
</evidence>
<name>A0ABD1K6S9_9TELE</name>
<accession>A0ABD1K6S9</accession>
<keyword evidence="6" id="KW-0498">Mitosis</keyword>
<evidence type="ECO:0000256" key="9">
    <source>
        <dbReference type="ARBA" id="ARBA00023306"/>
    </source>
</evidence>
<dbReference type="EMBL" id="JBHFQA010000008">
    <property type="protein sequence ID" value="KAL2094837.1"/>
    <property type="molecule type" value="Genomic_DNA"/>
</dbReference>
<keyword evidence="14" id="KW-1185">Reference proteome</keyword>
<evidence type="ECO:0000256" key="3">
    <source>
        <dbReference type="ARBA" id="ARBA00022490"/>
    </source>
</evidence>
<gene>
    <name evidence="13" type="ORF">ACEWY4_009556</name>
</gene>
<feature type="domain" description="HAUS augmin-like complex subunit 3 N-terminal" evidence="12">
    <location>
        <begin position="29"/>
        <end position="299"/>
    </location>
</feature>
<dbReference type="PANTHER" id="PTHR19378">
    <property type="entry name" value="GOLGIN- RELATED"/>
    <property type="match status" value="1"/>
</dbReference>
<dbReference type="GO" id="GO:0005819">
    <property type="term" value="C:spindle"/>
    <property type="evidence" value="ECO:0007669"/>
    <property type="project" value="UniProtKB-SubCell"/>
</dbReference>
<feature type="coiled-coil region" evidence="10">
    <location>
        <begin position="163"/>
        <end position="190"/>
    </location>
</feature>
<keyword evidence="5" id="KW-0493">Microtubule</keyword>
<keyword evidence="4" id="KW-0132">Cell division</keyword>
<evidence type="ECO:0000256" key="2">
    <source>
        <dbReference type="ARBA" id="ARBA00009645"/>
    </source>
</evidence>